<sequence>MRLLPPILVGLIVVAVWWNAVPHGGRTVDEATDIAPSKLEEMTKDLPFIEYVGSDAAHHYLLVGELGYYRVPITEKSRMMGLMSQLSGIPLDYTRLFVKIVDGEITTPDPKDLSEFMKEMKIDE</sequence>
<name>A0A5C6BM93_9PLAN</name>
<gene>
    <name evidence="1" type="ORF">CA54_12300</name>
</gene>
<evidence type="ECO:0000313" key="1">
    <source>
        <dbReference type="EMBL" id="TWU12406.1"/>
    </source>
</evidence>
<keyword evidence="2" id="KW-1185">Reference proteome</keyword>
<accession>A0A5C6BM93</accession>
<dbReference type="Proteomes" id="UP000320735">
    <property type="component" value="Unassembled WGS sequence"/>
</dbReference>
<dbReference type="EMBL" id="SJPP01000001">
    <property type="protein sequence ID" value="TWU12406.1"/>
    <property type="molecule type" value="Genomic_DNA"/>
</dbReference>
<proteinExistence type="predicted"/>
<organism evidence="1 2">
    <name type="scientific">Symmachiella macrocystis</name>
    <dbReference type="NCBI Taxonomy" id="2527985"/>
    <lineage>
        <taxon>Bacteria</taxon>
        <taxon>Pseudomonadati</taxon>
        <taxon>Planctomycetota</taxon>
        <taxon>Planctomycetia</taxon>
        <taxon>Planctomycetales</taxon>
        <taxon>Planctomycetaceae</taxon>
        <taxon>Symmachiella</taxon>
    </lineage>
</organism>
<comment type="caution">
    <text evidence="1">The sequence shown here is derived from an EMBL/GenBank/DDBJ whole genome shotgun (WGS) entry which is preliminary data.</text>
</comment>
<evidence type="ECO:0000313" key="2">
    <source>
        <dbReference type="Proteomes" id="UP000320735"/>
    </source>
</evidence>
<reference evidence="1 2" key="1">
    <citation type="submission" date="2019-02" db="EMBL/GenBank/DDBJ databases">
        <title>Deep-cultivation of Planctomycetes and their phenomic and genomic characterization uncovers novel biology.</title>
        <authorList>
            <person name="Wiegand S."/>
            <person name="Jogler M."/>
            <person name="Boedeker C."/>
            <person name="Pinto D."/>
            <person name="Vollmers J."/>
            <person name="Rivas-Marin E."/>
            <person name="Kohn T."/>
            <person name="Peeters S.H."/>
            <person name="Heuer A."/>
            <person name="Rast P."/>
            <person name="Oberbeckmann S."/>
            <person name="Bunk B."/>
            <person name="Jeske O."/>
            <person name="Meyerdierks A."/>
            <person name="Storesund J.E."/>
            <person name="Kallscheuer N."/>
            <person name="Luecker S."/>
            <person name="Lage O.M."/>
            <person name="Pohl T."/>
            <person name="Merkel B.J."/>
            <person name="Hornburger P."/>
            <person name="Mueller R.-W."/>
            <person name="Bruemmer F."/>
            <person name="Labrenz M."/>
            <person name="Spormann A.M."/>
            <person name="Op Den Camp H."/>
            <person name="Overmann J."/>
            <person name="Amann R."/>
            <person name="Jetten M.S.M."/>
            <person name="Mascher T."/>
            <person name="Medema M.H."/>
            <person name="Devos D.P."/>
            <person name="Kaster A.-K."/>
            <person name="Ovreas L."/>
            <person name="Rohde M."/>
            <person name="Galperin M.Y."/>
            <person name="Jogler C."/>
        </authorList>
    </citation>
    <scope>NUCLEOTIDE SEQUENCE [LARGE SCALE GENOMIC DNA]</scope>
    <source>
        <strain evidence="1 2">CA54</strain>
    </source>
</reference>
<protein>
    <submittedName>
        <fullName evidence="1">Uncharacterized protein</fullName>
    </submittedName>
</protein>
<dbReference type="RefSeq" id="WP_146369881.1">
    <property type="nucleotide sequence ID" value="NZ_SJPP01000001.1"/>
</dbReference>
<dbReference type="AlphaFoldDB" id="A0A5C6BM93"/>